<organism evidence="2">
    <name type="scientific">Tanacetum cinerariifolium</name>
    <name type="common">Dalmatian daisy</name>
    <name type="synonym">Chrysanthemum cinerariifolium</name>
    <dbReference type="NCBI Taxonomy" id="118510"/>
    <lineage>
        <taxon>Eukaryota</taxon>
        <taxon>Viridiplantae</taxon>
        <taxon>Streptophyta</taxon>
        <taxon>Embryophyta</taxon>
        <taxon>Tracheophyta</taxon>
        <taxon>Spermatophyta</taxon>
        <taxon>Magnoliopsida</taxon>
        <taxon>eudicotyledons</taxon>
        <taxon>Gunneridae</taxon>
        <taxon>Pentapetalae</taxon>
        <taxon>asterids</taxon>
        <taxon>campanulids</taxon>
        <taxon>Asterales</taxon>
        <taxon>Asteraceae</taxon>
        <taxon>Asteroideae</taxon>
        <taxon>Anthemideae</taxon>
        <taxon>Anthemidinae</taxon>
        <taxon>Tanacetum</taxon>
    </lineage>
</organism>
<dbReference type="AlphaFoldDB" id="A0A699WYN6"/>
<protein>
    <submittedName>
        <fullName evidence="2">Uncharacterized protein</fullName>
    </submittedName>
</protein>
<dbReference type="EMBL" id="BKCJ011784942">
    <property type="protein sequence ID" value="GFD52665.1"/>
    <property type="molecule type" value="Genomic_DNA"/>
</dbReference>
<gene>
    <name evidence="2" type="ORF">Tci_924634</name>
</gene>
<feature type="region of interest" description="Disordered" evidence="1">
    <location>
        <begin position="1"/>
        <end position="70"/>
    </location>
</feature>
<evidence type="ECO:0000256" key="1">
    <source>
        <dbReference type="SAM" id="MobiDB-lite"/>
    </source>
</evidence>
<feature type="compositionally biased region" description="Basic and acidic residues" evidence="1">
    <location>
        <begin position="8"/>
        <end position="70"/>
    </location>
</feature>
<comment type="caution">
    <text evidence="2">The sequence shown here is derived from an EMBL/GenBank/DDBJ whole genome shotgun (WGS) entry which is preliminary data.</text>
</comment>
<reference evidence="2" key="1">
    <citation type="journal article" date="2019" name="Sci. Rep.">
        <title>Draft genome of Tanacetum cinerariifolium, the natural source of mosquito coil.</title>
        <authorList>
            <person name="Yamashiro T."/>
            <person name="Shiraishi A."/>
            <person name="Satake H."/>
            <person name="Nakayama K."/>
        </authorList>
    </citation>
    <scope>NUCLEOTIDE SEQUENCE</scope>
</reference>
<proteinExistence type="predicted"/>
<sequence>GGAIFGRHVGDGRTIGERHRGEARAEELDEAADHALGAEHLGDGEHQIGRGDALGKRAGELEADHLGDQHADRLAEHRRFRLDAADAPAEHAEAVDHGGVAVGAD</sequence>
<feature type="non-terminal residue" evidence="2">
    <location>
        <position position="105"/>
    </location>
</feature>
<accession>A0A699WYN6</accession>
<evidence type="ECO:0000313" key="2">
    <source>
        <dbReference type="EMBL" id="GFD52665.1"/>
    </source>
</evidence>
<feature type="non-terminal residue" evidence="2">
    <location>
        <position position="1"/>
    </location>
</feature>
<name>A0A699WYN6_TANCI</name>